<dbReference type="PANTHER" id="PTHR21137">
    <property type="entry name" value="ODORANT RECEPTOR"/>
    <property type="match status" value="1"/>
</dbReference>
<comment type="caution">
    <text evidence="11">The sequence shown here is derived from an EMBL/GenBank/DDBJ whole genome shotgun (WGS) entry which is preliminary data.</text>
</comment>
<keyword evidence="8 10" id="KW-0675">Receptor</keyword>
<dbReference type="EMBL" id="JAWNGG020000158">
    <property type="protein sequence ID" value="KAK9299029.1"/>
    <property type="molecule type" value="Genomic_DNA"/>
</dbReference>
<evidence type="ECO:0000256" key="9">
    <source>
        <dbReference type="ARBA" id="ARBA00023224"/>
    </source>
</evidence>
<comment type="similarity">
    <text evidence="10">Belongs to the insect chemoreceptor superfamily. Heteromeric odorant receptor channel (TC 1.A.69) family.</text>
</comment>
<evidence type="ECO:0000256" key="2">
    <source>
        <dbReference type="ARBA" id="ARBA00022475"/>
    </source>
</evidence>
<evidence type="ECO:0000313" key="11">
    <source>
        <dbReference type="EMBL" id="KAK9299029.1"/>
    </source>
</evidence>
<reference evidence="11 12" key="1">
    <citation type="submission" date="2024-05" db="EMBL/GenBank/DDBJ databases">
        <title>The nuclear and mitochondrial genome assemblies of Tetragonisca angustula (Apidae: Meliponini), a tiny yet remarkable pollinator in the Neotropics.</title>
        <authorList>
            <person name="Ferrari R."/>
            <person name="Ricardo P.C."/>
            <person name="Dias F.C."/>
            <person name="Araujo N.S."/>
            <person name="Soares D.O."/>
            <person name="Zhou Q.-S."/>
            <person name="Zhu C.-D."/>
            <person name="Coutinho L."/>
            <person name="Airas M.C."/>
            <person name="Batista T.M."/>
        </authorList>
    </citation>
    <scope>NUCLEOTIDE SEQUENCE [LARGE SCALE GENOMIC DNA]</scope>
    <source>
        <strain evidence="11">ASF017062</strain>
        <tissue evidence="11">Abdomen</tissue>
    </source>
</reference>
<keyword evidence="6 10" id="KW-1133">Transmembrane helix</keyword>
<sequence>MFNVNSRQILYVVELFGTFACTWPSDSNSSKKQIICRNIRWLFAMLNLTSLMISLTLALYYFRHDVFILMKSISEMTSVLEAILDLILCRLNNDQLQVLIGKVKTFIEVANEHETKAMERYMDRYKQFLSITASAYIICSILFSLAPFFSAQELPADGWLPFSTESPGIYCIVYINHVYCIYLTTFCISVDFMIVILFSYSAAKLNILKVKLRHVNDFDVLVSCVKEHQEIIGFVEDTKTTIETLLFKTNATMGSAVICAGFPLIYNQSLTVMGKFILVMISGCTRMYVNAWPADDLQECSVQFAQSMIGVQWVGKPKKMKSTLIIMMQRSQKPFVIKMGGLLPSLTLEYFANFITTISSYFMAMRTVIES</sequence>
<evidence type="ECO:0000256" key="7">
    <source>
        <dbReference type="ARBA" id="ARBA00023136"/>
    </source>
</evidence>
<comment type="caution">
    <text evidence="10">Lacks conserved residue(s) required for the propagation of feature annotation.</text>
</comment>
<feature type="transmembrane region" description="Helical" evidence="10">
    <location>
        <begin position="181"/>
        <end position="203"/>
    </location>
</feature>
<gene>
    <name evidence="11" type="ORF">QLX08_007858</name>
</gene>
<keyword evidence="12" id="KW-1185">Reference proteome</keyword>
<keyword evidence="3 10" id="KW-0716">Sensory transduction</keyword>
<evidence type="ECO:0000256" key="1">
    <source>
        <dbReference type="ARBA" id="ARBA00004651"/>
    </source>
</evidence>
<feature type="transmembrane region" description="Helical" evidence="10">
    <location>
        <begin position="41"/>
        <end position="62"/>
    </location>
</feature>
<keyword evidence="2" id="KW-1003">Cell membrane</keyword>
<dbReference type="GO" id="GO:0004984">
    <property type="term" value="F:olfactory receptor activity"/>
    <property type="evidence" value="ECO:0007669"/>
    <property type="project" value="InterPro"/>
</dbReference>
<dbReference type="Proteomes" id="UP001432146">
    <property type="component" value="Unassembled WGS sequence"/>
</dbReference>
<evidence type="ECO:0000256" key="8">
    <source>
        <dbReference type="ARBA" id="ARBA00023170"/>
    </source>
</evidence>
<proteinExistence type="inferred from homology"/>
<keyword evidence="5 10" id="KW-0552">Olfaction</keyword>
<keyword evidence="4 10" id="KW-0812">Transmembrane</keyword>
<evidence type="ECO:0000256" key="10">
    <source>
        <dbReference type="RuleBase" id="RU351113"/>
    </source>
</evidence>
<dbReference type="GO" id="GO:0007165">
    <property type="term" value="P:signal transduction"/>
    <property type="evidence" value="ECO:0007669"/>
    <property type="project" value="UniProtKB-KW"/>
</dbReference>
<evidence type="ECO:0000313" key="12">
    <source>
        <dbReference type="Proteomes" id="UP001432146"/>
    </source>
</evidence>
<dbReference type="Pfam" id="PF02949">
    <property type="entry name" value="7tm_6"/>
    <property type="match status" value="1"/>
</dbReference>
<comment type="subcellular location">
    <subcellularLocation>
        <location evidence="1 10">Cell membrane</location>
        <topology evidence="1 10">Multi-pass membrane protein</topology>
    </subcellularLocation>
</comment>
<evidence type="ECO:0000256" key="3">
    <source>
        <dbReference type="ARBA" id="ARBA00022606"/>
    </source>
</evidence>
<dbReference type="InterPro" id="IPR004117">
    <property type="entry name" value="7tm6_olfct_rcpt"/>
</dbReference>
<dbReference type="AlphaFoldDB" id="A0AAW0ZNM9"/>
<protein>
    <recommendedName>
        <fullName evidence="10">Odorant receptor</fullName>
    </recommendedName>
</protein>
<keyword evidence="9 10" id="KW-0807">Transducer</keyword>
<evidence type="ECO:0000256" key="4">
    <source>
        <dbReference type="ARBA" id="ARBA00022692"/>
    </source>
</evidence>
<name>A0AAW0ZNM9_9HYME</name>
<accession>A0AAW0ZNM9</accession>
<organism evidence="11 12">
    <name type="scientific">Tetragonisca angustula</name>
    <dbReference type="NCBI Taxonomy" id="166442"/>
    <lineage>
        <taxon>Eukaryota</taxon>
        <taxon>Metazoa</taxon>
        <taxon>Ecdysozoa</taxon>
        <taxon>Arthropoda</taxon>
        <taxon>Hexapoda</taxon>
        <taxon>Insecta</taxon>
        <taxon>Pterygota</taxon>
        <taxon>Neoptera</taxon>
        <taxon>Endopterygota</taxon>
        <taxon>Hymenoptera</taxon>
        <taxon>Apocrita</taxon>
        <taxon>Aculeata</taxon>
        <taxon>Apoidea</taxon>
        <taxon>Anthophila</taxon>
        <taxon>Apidae</taxon>
        <taxon>Tetragonisca</taxon>
    </lineage>
</organism>
<dbReference type="PANTHER" id="PTHR21137:SF35">
    <property type="entry name" value="ODORANT RECEPTOR 19A-RELATED"/>
    <property type="match status" value="1"/>
</dbReference>
<dbReference type="GO" id="GO:0005549">
    <property type="term" value="F:odorant binding"/>
    <property type="evidence" value="ECO:0007669"/>
    <property type="project" value="InterPro"/>
</dbReference>
<keyword evidence="7 10" id="KW-0472">Membrane</keyword>
<evidence type="ECO:0000256" key="6">
    <source>
        <dbReference type="ARBA" id="ARBA00022989"/>
    </source>
</evidence>
<dbReference type="GO" id="GO:0005886">
    <property type="term" value="C:plasma membrane"/>
    <property type="evidence" value="ECO:0007669"/>
    <property type="project" value="UniProtKB-SubCell"/>
</dbReference>
<feature type="transmembrane region" description="Helical" evidence="10">
    <location>
        <begin position="128"/>
        <end position="149"/>
    </location>
</feature>
<evidence type="ECO:0000256" key="5">
    <source>
        <dbReference type="ARBA" id="ARBA00022725"/>
    </source>
</evidence>